<proteinExistence type="predicted"/>
<reference evidence="1 2" key="1">
    <citation type="submission" date="2019-05" db="EMBL/GenBank/DDBJ databases">
        <title>Another draft genome of Portunus trituberculatus and its Hox gene families provides insights of decapod evolution.</title>
        <authorList>
            <person name="Jeong J.-H."/>
            <person name="Song I."/>
            <person name="Kim S."/>
            <person name="Choi T."/>
            <person name="Kim D."/>
            <person name="Ryu S."/>
            <person name="Kim W."/>
        </authorList>
    </citation>
    <scope>NUCLEOTIDE SEQUENCE [LARGE SCALE GENOMIC DNA]</scope>
    <source>
        <tissue evidence="1">Muscle</tissue>
    </source>
</reference>
<dbReference type="EMBL" id="VSRR010000174">
    <property type="protein sequence ID" value="MPC11625.1"/>
    <property type="molecule type" value="Genomic_DNA"/>
</dbReference>
<evidence type="ECO:0000313" key="2">
    <source>
        <dbReference type="Proteomes" id="UP000324222"/>
    </source>
</evidence>
<protein>
    <submittedName>
        <fullName evidence="1">Uncharacterized protein</fullName>
    </submittedName>
</protein>
<name>A0A5B7CR14_PORTR</name>
<organism evidence="1 2">
    <name type="scientific">Portunus trituberculatus</name>
    <name type="common">Swimming crab</name>
    <name type="synonym">Neptunus trituberculatus</name>
    <dbReference type="NCBI Taxonomy" id="210409"/>
    <lineage>
        <taxon>Eukaryota</taxon>
        <taxon>Metazoa</taxon>
        <taxon>Ecdysozoa</taxon>
        <taxon>Arthropoda</taxon>
        <taxon>Crustacea</taxon>
        <taxon>Multicrustacea</taxon>
        <taxon>Malacostraca</taxon>
        <taxon>Eumalacostraca</taxon>
        <taxon>Eucarida</taxon>
        <taxon>Decapoda</taxon>
        <taxon>Pleocyemata</taxon>
        <taxon>Brachyura</taxon>
        <taxon>Eubrachyura</taxon>
        <taxon>Portunoidea</taxon>
        <taxon>Portunidae</taxon>
        <taxon>Portuninae</taxon>
        <taxon>Portunus</taxon>
    </lineage>
</organism>
<comment type="caution">
    <text evidence="1">The sequence shown here is derived from an EMBL/GenBank/DDBJ whole genome shotgun (WGS) entry which is preliminary data.</text>
</comment>
<gene>
    <name evidence="1" type="ORF">E2C01_004296</name>
</gene>
<dbReference type="Proteomes" id="UP000324222">
    <property type="component" value="Unassembled WGS sequence"/>
</dbReference>
<dbReference type="AlphaFoldDB" id="A0A5B7CR14"/>
<sequence length="157" mass="17640">MGSQHHTAPHRTRRLPPGEAAILMTLGSMGPQLHNEINFGNNHSSIRDQKGINLLHCSPRIEASLNRHLLQNLAAAFFEILGQRHDGCRTGALLQPLHLLAQEFPEGRGVHRITLLHCLLPHSVFRPQYNIRHPSTIDHLTPKTCILSSLWCGNDRE</sequence>
<accession>A0A5B7CR14</accession>
<keyword evidence="2" id="KW-1185">Reference proteome</keyword>
<evidence type="ECO:0000313" key="1">
    <source>
        <dbReference type="EMBL" id="MPC11625.1"/>
    </source>
</evidence>